<organism evidence="1 2">
    <name type="scientific">Candidatus Nitrosotenuis uzonensis</name>
    <dbReference type="NCBI Taxonomy" id="1407055"/>
    <lineage>
        <taxon>Archaea</taxon>
        <taxon>Nitrososphaerota</taxon>
        <taxon>Candidatus Nitrosotenuis</taxon>
    </lineage>
</organism>
<sequence length="74" mass="8186">MTLEIIWGNGWYLVPIRCLLPHATHPDGAQLTLGTDVLNLGEHTSIIAASLRSAWTILSPIIQDISARYAPKRH</sequence>
<dbReference type="Proteomes" id="UP000655759">
    <property type="component" value="Unassembled WGS sequence"/>
</dbReference>
<comment type="caution">
    <text evidence="1">The sequence shown here is derived from an EMBL/GenBank/DDBJ whole genome shotgun (WGS) entry which is preliminary data.</text>
</comment>
<proteinExistence type="predicted"/>
<evidence type="ECO:0000313" key="1">
    <source>
        <dbReference type="EMBL" id="CAE6493491.1"/>
    </source>
</evidence>
<name>A0A812F1C3_9ARCH</name>
<protein>
    <submittedName>
        <fullName evidence="1">Uncharacterized protein</fullName>
    </submittedName>
</protein>
<gene>
    <name evidence="1" type="ORF">NUZ5A_50168</name>
</gene>
<accession>A0A812F1C3</accession>
<dbReference type="EMBL" id="CAJNAQ010000005">
    <property type="protein sequence ID" value="CAE6493491.1"/>
    <property type="molecule type" value="Genomic_DNA"/>
</dbReference>
<dbReference type="AlphaFoldDB" id="A0A812F1C3"/>
<evidence type="ECO:0000313" key="2">
    <source>
        <dbReference type="Proteomes" id="UP000655759"/>
    </source>
</evidence>
<reference evidence="1" key="1">
    <citation type="submission" date="2021-02" db="EMBL/GenBank/DDBJ databases">
        <authorList>
            <person name="Han P."/>
        </authorList>
    </citation>
    <scope>NUCLEOTIDE SEQUENCE</scope>
    <source>
        <strain evidence="1">Candidatus Nitrosotenuis uzonensis 5A</strain>
    </source>
</reference>
<dbReference type="RefSeq" id="WP_205099020.1">
    <property type="nucleotide sequence ID" value="NZ_CAJNAQ010000005.1"/>
</dbReference>